<comment type="caution">
    <text evidence="4">The sequence shown here is derived from an EMBL/GenBank/DDBJ whole genome shotgun (WGS) entry which is preliminary data.</text>
</comment>
<dbReference type="SMART" id="SM00176">
    <property type="entry name" value="RAN"/>
    <property type="match status" value="1"/>
</dbReference>
<dbReference type="SMART" id="SM00174">
    <property type="entry name" value="RHO"/>
    <property type="match status" value="1"/>
</dbReference>
<dbReference type="GO" id="GO:0007165">
    <property type="term" value="P:signal transduction"/>
    <property type="evidence" value="ECO:0007669"/>
    <property type="project" value="InterPro"/>
</dbReference>
<dbReference type="InterPro" id="IPR027417">
    <property type="entry name" value="P-loop_NTPase"/>
</dbReference>
<dbReference type="Pfam" id="PF00071">
    <property type="entry name" value="Ras"/>
    <property type="match status" value="1"/>
</dbReference>
<dbReference type="Gene3D" id="3.40.50.300">
    <property type="entry name" value="P-loop containing nucleotide triphosphate hydrolases"/>
    <property type="match status" value="1"/>
</dbReference>
<dbReference type="PROSITE" id="PS51420">
    <property type="entry name" value="RHO"/>
    <property type="match status" value="1"/>
</dbReference>
<evidence type="ECO:0000313" key="4">
    <source>
        <dbReference type="EMBL" id="KAG4412399.1"/>
    </source>
</evidence>
<evidence type="ECO:0000256" key="2">
    <source>
        <dbReference type="ARBA" id="ARBA00023134"/>
    </source>
</evidence>
<dbReference type="GO" id="GO:0003924">
    <property type="term" value="F:GTPase activity"/>
    <property type="evidence" value="ECO:0007669"/>
    <property type="project" value="InterPro"/>
</dbReference>
<dbReference type="CDD" id="cd00876">
    <property type="entry name" value="Ras"/>
    <property type="match status" value="1"/>
</dbReference>
<keyword evidence="1" id="KW-0547">Nucleotide-binding</keyword>
<name>A0A8H7SZG2_9HELO</name>
<accession>A0A8H7SZG2</accession>
<keyword evidence="2" id="KW-0342">GTP-binding</keyword>
<dbReference type="NCBIfam" id="TIGR00231">
    <property type="entry name" value="small_GTP"/>
    <property type="match status" value="1"/>
</dbReference>
<organism evidence="4 5">
    <name type="scientific">Cadophora malorum</name>
    <dbReference type="NCBI Taxonomy" id="108018"/>
    <lineage>
        <taxon>Eukaryota</taxon>
        <taxon>Fungi</taxon>
        <taxon>Dikarya</taxon>
        <taxon>Ascomycota</taxon>
        <taxon>Pezizomycotina</taxon>
        <taxon>Leotiomycetes</taxon>
        <taxon>Helotiales</taxon>
        <taxon>Ploettnerulaceae</taxon>
        <taxon>Cadophora</taxon>
    </lineage>
</organism>
<protein>
    <recommendedName>
        <fullName evidence="6">Ras-domain-containing protein</fullName>
    </recommendedName>
</protein>
<dbReference type="OrthoDB" id="3477930at2759"/>
<dbReference type="InterPro" id="IPR005225">
    <property type="entry name" value="Small_GTP-bd"/>
</dbReference>
<dbReference type="PROSITE" id="PS51421">
    <property type="entry name" value="RAS"/>
    <property type="match status" value="1"/>
</dbReference>
<dbReference type="GO" id="GO:0016020">
    <property type="term" value="C:membrane"/>
    <property type="evidence" value="ECO:0007669"/>
    <property type="project" value="InterPro"/>
</dbReference>
<dbReference type="SMART" id="SM00175">
    <property type="entry name" value="RAB"/>
    <property type="match status" value="1"/>
</dbReference>
<keyword evidence="5" id="KW-1185">Reference proteome</keyword>
<proteinExistence type="predicted"/>
<evidence type="ECO:0000313" key="5">
    <source>
        <dbReference type="Proteomes" id="UP000664132"/>
    </source>
</evidence>
<dbReference type="Proteomes" id="UP000664132">
    <property type="component" value="Unassembled WGS sequence"/>
</dbReference>
<dbReference type="AlphaFoldDB" id="A0A8H7SZG2"/>
<dbReference type="PRINTS" id="PR00449">
    <property type="entry name" value="RASTRNSFRMNG"/>
</dbReference>
<sequence length="419" mass="46814">MTKKPLVCKLAVLGDGGVGKTALISRLRFKKFVKEFDPTIEDFYTIDVVVNDQQCTLEILDTAGVDEYLHLRDGWIRANEGFILVYSISSRLSFARIQGLYDQIQQIKKSTHPHVSQVPIILVGNKVDIAKRKVSLLEGEDMARKLGCAFLEASAKDGGNFEESLLCIIVRQLQKPSATTGVEALDNLVDSLPEWHDLLSHLEGELSRSAIANTRPLVQVLPPEEKVRLRPWQKLATLHVPRFAKRQRSFPGIKYFQPSSGPQSLASQNQKANSVGRGMSQPSEHSDHSMLEGNYDRQVQRAFGDILAFLSRLGRKIRDFERKEKVAEQRARIEAEIDIGDNCIDGEIGSETKHNEESPAAGKLNQMRKLQEIKLALGKCQSLCEDAGHKVIQQGECGGIIQEMKKEFARMIEITASSL</sequence>
<feature type="compositionally biased region" description="Polar residues" evidence="3">
    <location>
        <begin position="257"/>
        <end position="273"/>
    </location>
</feature>
<dbReference type="SUPFAM" id="SSF52540">
    <property type="entry name" value="P-loop containing nucleoside triphosphate hydrolases"/>
    <property type="match status" value="1"/>
</dbReference>
<gene>
    <name evidence="4" type="ORF">IFR04_014467</name>
</gene>
<dbReference type="InterPro" id="IPR020849">
    <property type="entry name" value="Small_GTPase_Ras-type"/>
</dbReference>
<dbReference type="EMBL" id="JAFJYH010000381">
    <property type="protein sequence ID" value="KAG4412399.1"/>
    <property type="molecule type" value="Genomic_DNA"/>
</dbReference>
<feature type="region of interest" description="Disordered" evidence="3">
    <location>
        <begin position="257"/>
        <end position="290"/>
    </location>
</feature>
<dbReference type="PANTHER" id="PTHR24070">
    <property type="entry name" value="RAS, DI-RAS, AND RHEB FAMILY MEMBERS OF SMALL GTPASE SUPERFAMILY"/>
    <property type="match status" value="1"/>
</dbReference>
<evidence type="ECO:0000256" key="3">
    <source>
        <dbReference type="SAM" id="MobiDB-lite"/>
    </source>
</evidence>
<reference evidence="4" key="1">
    <citation type="submission" date="2021-02" db="EMBL/GenBank/DDBJ databases">
        <title>Genome sequence Cadophora malorum strain M34.</title>
        <authorList>
            <person name="Stefanovic E."/>
            <person name="Vu D."/>
            <person name="Scully C."/>
            <person name="Dijksterhuis J."/>
            <person name="Roader J."/>
            <person name="Houbraken J."/>
        </authorList>
    </citation>
    <scope>NUCLEOTIDE SEQUENCE</scope>
    <source>
        <strain evidence="4">M34</strain>
    </source>
</reference>
<dbReference type="PROSITE" id="PS51419">
    <property type="entry name" value="RAB"/>
    <property type="match status" value="1"/>
</dbReference>
<evidence type="ECO:0008006" key="6">
    <source>
        <dbReference type="Google" id="ProtNLM"/>
    </source>
</evidence>
<evidence type="ECO:0000256" key="1">
    <source>
        <dbReference type="ARBA" id="ARBA00022741"/>
    </source>
</evidence>
<dbReference type="SMART" id="SM00173">
    <property type="entry name" value="RAS"/>
    <property type="match status" value="1"/>
</dbReference>
<dbReference type="GO" id="GO:0005525">
    <property type="term" value="F:GTP binding"/>
    <property type="evidence" value="ECO:0007669"/>
    <property type="project" value="UniProtKB-KW"/>
</dbReference>
<dbReference type="InterPro" id="IPR001806">
    <property type="entry name" value="Small_GTPase"/>
</dbReference>